<comment type="caution">
    <text evidence="8">The sequence shown here is derived from an EMBL/GenBank/DDBJ whole genome shotgun (WGS) entry which is preliminary data.</text>
</comment>
<name>A0A9D9EFA2_9BACT</name>
<evidence type="ECO:0000313" key="8">
    <source>
        <dbReference type="EMBL" id="MBO8446862.1"/>
    </source>
</evidence>
<dbReference type="GO" id="GO:0003993">
    <property type="term" value="F:acid phosphatase activity"/>
    <property type="evidence" value="ECO:0007669"/>
    <property type="project" value="UniProtKB-UniRule"/>
</dbReference>
<keyword evidence="3" id="KW-0732">Signal</keyword>
<feature type="binding site" evidence="6">
    <location>
        <position position="228"/>
    </location>
    <ligand>
        <name>Fe cation</name>
        <dbReference type="ChEBI" id="CHEBI:24875"/>
        <label>2</label>
    </ligand>
</feature>
<dbReference type="PANTHER" id="PTHR10161">
    <property type="entry name" value="TARTRATE-RESISTANT ACID PHOSPHATASE TYPE 5"/>
    <property type="match status" value="1"/>
</dbReference>
<evidence type="ECO:0000256" key="1">
    <source>
        <dbReference type="ARBA" id="ARBA00000032"/>
    </source>
</evidence>
<evidence type="ECO:0000313" key="9">
    <source>
        <dbReference type="Proteomes" id="UP000823637"/>
    </source>
</evidence>
<feature type="binding site" evidence="6">
    <location>
        <position position="28"/>
    </location>
    <ligand>
        <name>Fe cation</name>
        <dbReference type="ChEBI" id="CHEBI:24875"/>
        <label>1</label>
    </ligand>
</feature>
<reference evidence="8" key="2">
    <citation type="journal article" date="2021" name="PeerJ">
        <title>Extensive microbial diversity within the chicken gut microbiome revealed by metagenomics and culture.</title>
        <authorList>
            <person name="Gilroy R."/>
            <person name="Ravi A."/>
            <person name="Getino M."/>
            <person name="Pursley I."/>
            <person name="Horton D.L."/>
            <person name="Alikhan N.F."/>
            <person name="Baker D."/>
            <person name="Gharbi K."/>
            <person name="Hall N."/>
            <person name="Watson M."/>
            <person name="Adriaenssens E.M."/>
            <person name="Foster-Nyarko E."/>
            <person name="Jarju S."/>
            <person name="Secka A."/>
            <person name="Antonio M."/>
            <person name="Oren A."/>
            <person name="Chaudhuri R.R."/>
            <person name="La Ragione R."/>
            <person name="Hildebrand F."/>
            <person name="Pallen M.J."/>
        </authorList>
    </citation>
    <scope>NUCLEOTIDE SEQUENCE</scope>
    <source>
        <strain evidence="8">D3-1215</strain>
    </source>
</reference>
<organism evidence="8 9">
    <name type="scientific">Candidatus Enterocola intestinipullorum</name>
    <dbReference type="NCBI Taxonomy" id="2840783"/>
    <lineage>
        <taxon>Bacteria</taxon>
        <taxon>Pseudomonadati</taxon>
        <taxon>Bacteroidota</taxon>
        <taxon>Bacteroidia</taxon>
        <taxon>Bacteroidales</taxon>
        <taxon>Candidatus Enterocola</taxon>
    </lineage>
</organism>
<feature type="domain" description="Calcineurin-like phosphoesterase" evidence="7">
    <location>
        <begin position="23"/>
        <end position="231"/>
    </location>
</feature>
<comment type="cofactor">
    <cofactor evidence="6">
        <name>Fe cation</name>
        <dbReference type="ChEBI" id="CHEBI:24875"/>
    </cofactor>
    <text evidence="6">Binds 2 iron ions per subunit.</text>
</comment>
<dbReference type="InterPro" id="IPR029052">
    <property type="entry name" value="Metallo-depent_PP-like"/>
</dbReference>
<gene>
    <name evidence="8" type="ORF">IAC32_03855</name>
</gene>
<dbReference type="GO" id="GO:0046872">
    <property type="term" value="F:metal ion binding"/>
    <property type="evidence" value="ECO:0007669"/>
    <property type="project" value="UniProtKB-KW"/>
</dbReference>
<dbReference type="PANTHER" id="PTHR10161:SF14">
    <property type="entry name" value="TARTRATE-RESISTANT ACID PHOSPHATASE TYPE 5"/>
    <property type="match status" value="1"/>
</dbReference>
<feature type="binding site" evidence="6">
    <location>
        <position position="99"/>
    </location>
    <ligand>
        <name>Fe cation</name>
        <dbReference type="ChEBI" id="CHEBI:24875"/>
        <label>2</label>
    </ligand>
</feature>
<sequence>MSALPASAQNEAAWKSLEKPLNFYLANDLGRNGYYDQKPIAELMGRMAETIDIEFVVAAGDVHHFEGVRSVDDPLWMTNYELIYSHPDLMLPWYPILGNHEYRGNTQAVVDYSKVSARWDMPDKYYTQVMEEDGATIRLVMIDTSPLLDKYREDTEKYPDAGKQDMDRQLAWIDSVLTAATEDWVLVVGHHPIYAYTDKSESERLDMQKRVDTILRKHGNVDMYLCGHIHNFQHIRKKGCDMDYVVNSSGSLSRPNVEPVDGTVFCSGEPGYSLITVDKKELCLHMVDKNGNIIHTIKRTKK</sequence>
<dbReference type="Pfam" id="PF00149">
    <property type="entry name" value="Metallophos"/>
    <property type="match status" value="1"/>
</dbReference>
<dbReference type="AlphaFoldDB" id="A0A9D9EFA2"/>
<accession>A0A9D9EFA2</accession>
<dbReference type="EC" id="3.1.3.2" evidence="2 5"/>
<comment type="catalytic activity">
    <reaction evidence="1 5">
        <text>a phosphate monoester + H2O = an alcohol + phosphate</text>
        <dbReference type="Rhea" id="RHEA:15017"/>
        <dbReference type="ChEBI" id="CHEBI:15377"/>
        <dbReference type="ChEBI" id="CHEBI:30879"/>
        <dbReference type="ChEBI" id="CHEBI:43474"/>
        <dbReference type="ChEBI" id="CHEBI:67140"/>
        <dbReference type="EC" id="3.1.3.2"/>
    </reaction>
</comment>
<dbReference type="EMBL" id="JADIMR010000054">
    <property type="protein sequence ID" value="MBO8446862.1"/>
    <property type="molecule type" value="Genomic_DNA"/>
</dbReference>
<dbReference type="Proteomes" id="UP000823637">
    <property type="component" value="Unassembled WGS sequence"/>
</dbReference>
<evidence type="ECO:0000256" key="6">
    <source>
        <dbReference type="PIRSR" id="PIRSR000898-1"/>
    </source>
</evidence>
<dbReference type="InterPro" id="IPR024927">
    <property type="entry name" value="Acid_PPase"/>
</dbReference>
<reference evidence="8" key="1">
    <citation type="submission" date="2020-10" db="EMBL/GenBank/DDBJ databases">
        <authorList>
            <person name="Gilroy R."/>
        </authorList>
    </citation>
    <scope>NUCLEOTIDE SEQUENCE</scope>
    <source>
        <strain evidence="8">D3-1215</strain>
    </source>
</reference>
<evidence type="ECO:0000256" key="2">
    <source>
        <dbReference type="ARBA" id="ARBA00012646"/>
    </source>
</evidence>
<evidence type="ECO:0000256" key="5">
    <source>
        <dbReference type="PIRNR" id="PIRNR000898"/>
    </source>
</evidence>
<feature type="binding site" evidence="6">
    <location>
        <position position="61"/>
    </location>
    <ligand>
        <name>Fe cation</name>
        <dbReference type="ChEBI" id="CHEBI:24875"/>
        <label>1</label>
    </ligand>
</feature>
<dbReference type="PIRSF" id="PIRSF000898">
    <property type="entry name" value="Acid_Ptase_5"/>
    <property type="match status" value="1"/>
</dbReference>
<dbReference type="Gene3D" id="3.60.21.10">
    <property type="match status" value="1"/>
</dbReference>
<evidence type="ECO:0000256" key="3">
    <source>
        <dbReference type="ARBA" id="ARBA00022729"/>
    </source>
</evidence>
<dbReference type="InterPro" id="IPR004843">
    <property type="entry name" value="Calcineurin-like_PHP"/>
</dbReference>
<feature type="binding site" evidence="6">
    <location>
        <position position="230"/>
    </location>
    <ligand>
        <name>Fe cation</name>
        <dbReference type="ChEBI" id="CHEBI:24875"/>
        <label>1</label>
    </ligand>
</feature>
<proteinExistence type="predicted"/>
<keyword evidence="6" id="KW-0479">Metal-binding</keyword>
<evidence type="ECO:0000259" key="7">
    <source>
        <dbReference type="Pfam" id="PF00149"/>
    </source>
</evidence>
<feature type="binding site" evidence="6">
    <location>
        <position position="190"/>
    </location>
    <ligand>
        <name>Fe cation</name>
        <dbReference type="ChEBI" id="CHEBI:24875"/>
        <label>2</label>
    </ligand>
</feature>
<dbReference type="InterPro" id="IPR051558">
    <property type="entry name" value="Metallophosphoesterase_PAP"/>
</dbReference>
<feature type="binding site" evidence="6">
    <location>
        <position position="61"/>
    </location>
    <ligand>
        <name>Fe cation</name>
        <dbReference type="ChEBI" id="CHEBI:24875"/>
        <label>2</label>
    </ligand>
</feature>
<keyword evidence="5 6" id="KW-0408">Iron</keyword>
<evidence type="ECO:0000256" key="4">
    <source>
        <dbReference type="ARBA" id="ARBA00022801"/>
    </source>
</evidence>
<dbReference type="SUPFAM" id="SSF56300">
    <property type="entry name" value="Metallo-dependent phosphatases"/>
    <property type="match status" value="1"/>
</dbReference>
<protein>
    <recommendedName>
        <fullName evidence="2 5">acid phosphatase</fullName>
        <ecNumber evidence="2 5">3.1.3.2</ecNumber>
    </recommendedName>
</protein>
<keyword evidence="4 5" id="KW-0378">Hydrolase</keyword>